<proteinExistence type="predicted"/>
<protein>
    <submittedName>
        <fullName evidence="2">Uncharacterized protein</fullName>
    </submittedName>
</protein>
<organism evidence="2">
    <name type="scientific">uncultured bacterium A1Q1_fos_2101</name>
    <dbReference type="NCBI Taxonomy" id="1256561"/>
    <lineage>
        <taxon>Bacteria</taxon>
        <taxon>environmental samples</taxon>
    </lineage>
</organism>
<accession>L7W062</accession>
<dbReference type="AlphaFoldDB" id="L7W062"/>
<name>L7W062_9BACT</name>
<evidence type="ECO:0000313" key="2">
    <source>
        <dbReference type="EMBL" id="AGC72788.1"/>
    </source>
</evidence>
<keyword evidence="1" id="KW-1133">Transmembrane helix</keyword>
<feature type="transmembrane region" description="Helical" evidence="1">
    <location>
        <begin position="15"/>
        <end position="34"/>
    </location>
</feature>
<keyword evidence="1" id="KW-0472">Membrane</keyword>
<feature type="transmembrane region" description="Helical" evidence="1">
    <location>
        <begin position="46"/>
        <end position="67"/>
    </location>
</feature>
<sequence>MLLWAGTFWFATRHLPVLGAVTAATVTVGFAGTWGPQVVRPVGVDLPAMALAVVAAAAAQEGLWWAAVPAVFVAATVKESAPVWAALWAWHPILLVGLAAPLVRSVLARPALDEVTAKPVLREIHDHPVRTALRARRWRDGWVMAAPWGVGLAALLNPSPQLVVAVVVAHLQLLVATDTVRLLHTAVGPLVAVAAVQVIPPQWWPVAVVAHVFWFRTPEVI</sequence>
<dbReference type="EMBL" id="JX649911">
    <property type="protein sequence ID" value="AGC72788.1"/>
    <property type="molecule type" value="Genomic_DNA"/>
</dbReference>
<reference evidence="2" key="1">
    <citation type="submission" date="2012-09" db="EMBL/GenBank/DDBJ databases">
        <title>Metagenomic Characterization of a Microbial Community in Wastewater Detects High Levels of Antibiotic Resistance.</title>
        <authorList>
            <person name="Abrams M."/>
            <person name="Caldwell A."/>
            <person name="Vandaei E."/>
            <person name="Lee W."/>
            <person name="Perrott J."/>
            <person name="Khan S.Y."/>
            <person name="Ta J."/>
            <person name="Romero D."/>
            <person name="Nguyen V."/>
            <person name="Pourmand N."/>
            <person name="Ouverney C.C."/>
        </authorList>
    </citation>
    <scope>NUCLEOTIDE SEQUENCE</scope>
</reference>
<keyword evidence="1" id="KW-0812">Transmembrane</keyword>
<feature type="transmembrane region" description="Helical" evidence="1">
    <location>
        <begin position="87"/>
        <end position="107"/>
    </location>
</feature>
<evidence type="ECO:0000256" key="1">
    <source>
        <dbReference type="SAM" id="Phobius"/>
    </source>
</evidence>